<dbReference type="Gene3D" id="3.40.50.1820">
    <property type="entry name" value="alpha/beta hydrolase"/>
    <property type="match status" value="1"/>
</dbReference>
<reference evidence="6" key="2">
    <citation type="submission" date="2020-09" db="EMBL/GenBank/DDBJ databases">
        <authorList>
            <person name="Yu Y."/>
        </authorList>
    </citation>
    <scope>NUCLEOTIDE SEQUENCE</scope>
    <source>
        <strain evidence="6">KCTC 49039</strain>
    </source>
</reference>
<dbReference type="RefSeq" id="WP_191829724.1">
    <property type="nucleotide sequence ID" value="NZ_JACYHB010000012.1"/>
</dbReference>
<sequence length="719" mass="78185">MTAEHVTDLATSAADGSDPYLWLEDVEGEEALAWVRARNAEVADTLEAAPAFAGTEAAIREVLDSDAKIPEVSKIGEHYYNFWRDAGHERGLWRRTTLASYRSDAPDWETVLDLDALAAEEGESWVWHGASVLRPTPTQLAAGEPWRHALVELSPGGSDADVTREFDLVDKRFVEPDDGGFHRPRAKGSLGWVDADTVYVFTDFGEGTLTPAGYPRIVKTWRRGTPLADAVPVYEGTDEDMYISAWRSHTPGFERDFVHRSKAFYSDELYLAEHAGTPEQRLTRIDVPDSAEVGVRREWLLVELREDWAAGGRTYRGGSLLATSFDAFLAGERDLTVLFEPTPSTSLAGATWTRHHLVLNVLEDVKNRLHVLTPPVAVDGGHAASGTAWTRTALDGLPPLGTVAVGAVDPVETDDLWLVTTDYLTPTTLSLLPLGAGPGEAGAPEELKSNPAFFDAQDMTVAQHFAVSDDGTRVPYFVVGRSDLVAGTGSAPTLLYGYGGFEISLTPSYSGTLGRGWLAHGGAYVVANIRGGGEYGPAWHQAALKANRHRAFEDFAAVARDLVARGITTHEHLGMEGRSNGGLLAGNMLTQYPDLFAAVIVGVPLLDMRRYTKLLAGASWAAEYGDPDDPDQWEFIRTFSPYHLFDADRTYPPVLFTTSTKDDRVHPGHARKLAAAMLAAGKDVSYYENIEGGHGGAANNAQAAHMAAIHYRFLAERLA</sequence>
<dbReference type="PANTHER" id="PTHR42881:SF13">
    <property type="entry name" value="PROLYL ENDOPEPTIDASE"/>
    <property type="match status" value="1"/>
</dbReference>
<feature type="domain" description="Peptidase S9A N-terminal" evidence="5">
    <location>
        <begin position="16"/>
        <end position="252"/>
    </location>
</feature>
<dbReference type="AlphaFoldDB" id="A0A927PGA5"/>
<evidence type="ECO:0000313" key="6">
    <source>
        <dbReference type="EMBL" id="MBD8080150.1"/>
    </source>
</evidence>
<evidence type="ECO:0000259" key="5">
    <source>
        <dbReference type="Pfam" id="PF02897"/>
    </source>
</evidence>
<keyword evidence="2" id="KW-0378">Hydrolase</keyword>
<dbReference type="SUPFAM" id="SSF50993">
    <property type="entry name" value="Peptidase/esterase 'gauge' domain"/>
    <property type="match status" value="1"/>
</dbReference>
<dbReference type="Pfam" id="PF02897">
    <property type="entry name" value="Peptidase_S9_N"/>
    <property type="match status" value="1"/>
</dbReference>
<dbReference type="PRINTS" id="PR00862">
    <property type="entry name" value="PROLIGOPTASE"/>
</dbReference>
<proteinExistence type="predicted"/>
<evidence type="ECO:0000256" key="3">
    <source>
        <dbReference type="ARBA" id="ARBA00022825"/>
    </source>
</evidence>
<keyword evidence="7" id="KW-1185">Reference proteome</keyword>
<keyword evidence="3" id="KW-0720">Serine protease</keyword>
<dbReference type="GO" id="GO:0070012">
    <property type="term" value="F:oligopeptidase activity"/>
    <property type="evidence" value="ECO:0007669"/>
    <property type="project" value="TreeGrafter"/>
</dbReference>
<name>A0A927PGA5_9MICO</name>
<dbReference type="PANTHER" id="PTHR42881">
    <property type="entry name" value="PROLYL ENDOPEPTIDASE"/>
    <property type="match status" value="1"/>
</dbReference>
<dbReference type="InterPro" id="IPR002470">
    <property type="entry name" value="Peptidase_S9A"/>
</dbReference>
<dbReference type="InterPro" id="IPR029058">
    <property type="entry name" value="AB_hydrolase_fold"/>
</dbReference>
<dbReference type="InterPro" id="IPR023302">
    <property type="entry name" value="Pept_S9A_N"/>
</dbReference>
<evidence type="ECO:0000259" key="4">
    <source>
        <dbReference type="Pfam" id="PF00326"/>
    </source>
</evidence>
<keyword evidence="1" id="KW-0645">Protease</keyword>
<dbReference type="InterPro" id="IPR001375">
    <property type="entry name" value="Peptidase_S9_cat"/>
</dbReference>
<dbReference type="Pfam" id="PF00326">
    <property type="entry name" value="Peptidase_S9"/>
    <property type="match status" value="1"/>
</dbReference>
<dbReference type="EMBL" id="JACYHB010000012">
    <property type="protein sequence ID" value="MBD8080150.1"/>
    <property type="molecule type" value="Genomic_DNA"/>
</dbReference>
<dbReference type="GO" id="GO:0004252">
    <property type="term" value="F:serine-type endopeptidase activity"/>
    <property type="evidence" value="ECO:0007669"/>
    <property type="project" value="InterPro"/>
</dbReference>
<dbReference type="GO" id="GO:0006508">
    <property type="term" value="P:proteolysis"/>
    <property type="evidence" value="ECO:0007669"/>
    <property type="project" value="UniProtKB-KW"/>
</dbReference>
<dbReference type="Proteomes" id="UP000610846">
    <property type="component" value="Unassembled WGS sequence"/>
</dbReference>
<accession>A0A927PGA5</accession>
<evidence type="ECO:0000313" key="7">
    <source>
        <dbReference type="Proteomes" id="UP000610846"/>
    </source>
</evidence>
<evidence type="ECO:0000256" key="1">
    <source>
        <dbReference type="ARBA" id="ARBA00022670"/>
    </source>
</evidence>
<dbReference type="Gene3D" id="2.130.10.120">
    <property type="entry name" value="Prolyl oligopeptidase, N-terminal domain"/>
    <property type="match status" value="1"/>
</dbReference>
<dbReference type="GO" id="GO:0005829">
    <property type="term" value="C:cytosol"/>
    <property type="evidence" value="ECO:0007669"/>
    <property type="project" value="TreeGrafter"/>
</dbReference>
<feature type="domain" description="Peptidase S9 prolyl oligopeptidase catalytic" evidence="4">
    <location>
        <begin position="518"/>
        <end position="718"/>
    </location>
</feature>
<protein>
    <submittedName>
        <fullName evidence="6">S9 family peptidase</fullName>
    </submittedName>
</protein>
<dbReference type="SUPFAM" id="SSF53474">
    <property type="entry name" value="alpha/beta-Hydrolases"/>
    <property type="match status" value="1"/>
</dbReference>
<gene>
    <name evidence="6" type="ORF">IF651_13910</name>
</gene>
<organism evidence="6 7">
    <name type="scientific">Cellulosimicrobium arenosum</name>
    <dbReference type="NCBI Taxonomy" id="2708133"/>
    <lineage>
        <taxon>Bacteria</taxon>
        <taxon>Bacillati</taxon>
        <taxon>Actinomycetota</taxon>
        <taxon>Actinomycetes</taxon>
        <taxon>Micrococcales</taxon>
        <taxon>Promicromonosporaceae</taxon>
        <taxon>Cellulosimicrobium</taxon>
    </lineage>
</organism>
<evidence type="ECO:0000256" key="2">
    <source>
        <dbReference type="ARBA" id="ARBA00022801"/>
    </source>
</evidence>
<comment type="caution">
    <text evidence="6">The sequence shown here is derived from an EMBL/GenBank/DDBJ whole genome shotgun (WGS) entry which is preliminary data.</text>
</comment>
<reference evidence="6" key="1">
    <citation type="journal article" date="2018" name="Curr. Microbiol.">
        <title>Cellulosimicrobium arenosum sp. nov., Isolated from Marine Sediment Sand.</title>
        <authorList>
            <person name="Oh M."/>
            <person name="Kim J.H."/>
            <person name="Yoon J.H."/>
            <person name="Schumann P."/>
            <person name="Kim W."/>
        </authorList>
    </citation>
    <scope>NUCLEOTIDE SEQUENCE</scope>
    <source>
        <strain evidence="6">KCTC 49039</strain>
    </source>
</reference>
<dbReference type="InterPro" id="IPR051167">
    <property type="entry name" value="Prolyl_oligopep/macrocyclase"/>
</dbReference>